<dbReference type="CDD" id="cd06223">
    <property type="entry name" value="PRTases_typeI"/>
    <property type="match status" value="1"/>
</dbReference>
<evidence type="ECO:0000259" key="2">
    <source>
        <dbReference type="Pfam" id="PF00156"/>
    </source>
</evidence>
<dbReference type="EMBL" id="JAATVY010000026">
    <property type="protein sequence ID" value="NJC73166.1"/>
    <property type="molecule type" value="Genomic_DNA"/>
</dbReference>
<name>A0ABX0Y4Y2_9ACTN</name>
<dbReference type="Gene3D" id="3.40.50.2020">
    <property type="match status" value="1"/>
</dbReference>
<dbReference type="Proteomes" id="UP000722989">
    <property type="component" value="Unassembled WGS sequence"/>
</dbReference>
<dbReference type="InterPro" id="IPR029057">
    <property type="entry name" value="PRTase-like"/>
</dbReference>
<feature type="domain" description="Phosphoribosyltransferase" evidence="2">
    <location>
        <begin position="20"/>
        <end position="190"/>
    </location>
</feature>
<keyword evidence="3" id="KW-0328">Glycosyltransferase</keyword>
<evidence type="ECO:0000256" key="1">
    <source>
        <dbReference type="SAM" id="Coils"/>
    </source>
</evidence>
<dbReference type="InterPro" id="IPR000836">
    <property type="entry name" value="PRTase_dom"/>
</dbReference>
<protein>
    <submittedName>
        <fullName evidence="3">Phosphoribosyltransferase</fullName>
    </submittedName>
</protein>
<keyword evidence="3" id="KW-0808">Transferase</keyword>
<evidence type="ECO:0000313" key="3">
    <source>
        <dbReference type="EMBL" id="NJC73166.1"/>
    </source>
</evidence>
<reference evidence="3 4" key="1">
    <citation type="submission" date="2020-03" db="EMBL/GenBank/DDBJ databases">
        <title>WGS of the type strain of Planosporangium spp.</title>
        <authorList>
            <person name="Thawai C."/>
        </authorList>
    </citation>
    <scope>NUCLEOTIDE SEQUENCE [LARGE SCALE GENOMIC DNA]</scope>
    <source>
        <strain evidence="3 4">TBRC 5610</strain>
    </source>
</reference>
<gene>
    <name evidence="3" type="ORF">HC031_26105</name>
</gene>
<proteinExistence type="predicted"/>
<dbReference type="Gene3D" id="3.30.1310.20">
    <property type="entry name" value="PRTase-like"/>
    <property type="match status" value="1"/>
</dbReference>
<sequence length="222" mass="23594">MIFRDRVDAGRQLALRLAHLRAEDVVVLGLPRGGVPVAFEVAHALDAPLDVIVVRKVGVPWQPELAMGAVGEDGAMIVNSAVIQAAQIQAAELAAAAETARTELAERVERLRGDRRRTDLSGRTAVVVDDGIATGATARVACQVAREQGADRVVLAVPVAPPSAVEAMSDVADEVVCVLQPLQFHAVGQFYDDFSPTTDEDVAVLLDRSAAAHAHDGYRRRP</sequence>
<dbReference type="RefSeq" id="WP_167928071.1">
    <property type="nucleotide sequence ID" value="NZ_JAATVY010000026.1"/>
</dbReference>
<keyword evidence="4" id="KW-1185">Reference proteome</keyword>
<evidence type="ECO:0000313" key="4">
    <source>
        <dbReference type="Proteomes" id="UP000722989"/>
    </source>
</evidence>
<accession>A0ABX0Y4Y2</accession>
<comment type="caution">
    <text evidence="3">The sequence shown here is derived from an EMBL/GenBank/DDBJ whole genome shotgun (WGS) entry which is preliminary data.</text>
</comment>
<keyword evidence="1" id="KW-0175">Coiled coil</keyword>
<feature type="coiled-coil region" evidence="1">
    <location>
        <begin position="83"/>
        <end position="114"/>
    </location>
</feature>
<dbReference type="GO" id="GO:0016757">
    <property type="term" value="F:glycosyltransferase activity"/>
    <property type="evidence" value="ECO:0007669"/>
    <property type="project" value="UniProtKB-KW"/>
</dbReference>
<dbReference type="SUPFAM" id="SSF53271">
    <property type="entry name" value="PRTase-like"/>
    <property type="match status" value="1"/>
</dbReference>
<organism evidence="3 4">
    <name type="scientific">Planosporangium thailandense</name>
    <dbReference type="NCBI Taxonomy" id="765197"/>
    <lineage>
        <taxon>Bacteria</taxon>
        <taxon>Bacillati</taxon>
        <taxon>Actinomycetota</taxon>
        <taxon>Actinomycetes</taxon>
        <taxon>Micromonosporales</taxon>
        <taxon>Micromonosporaceae</taxon>
        <taxon>Planosporangium</taxon>
    </lineage>
</organism>
<dbReference type="Pfam" id="PF00156">
    <property type="entry name" value="Pribosyltran"/>
    <property type="match status" value="1"/>
</dbReference>